<evidence type="ECO:0000259" key="3">
    <source>
        <dbReference type="Pfam" id="PF01389"/>
    </source>
</evidence>
<feature type="domain" description="Outer membrane protein OmpA-like transmembrane" evidence="3">
    <location>
        <begin position="75"/>
        <end position="216"/>
    </location>
</feature>
<name>U6B910_9HYPH</name>
<dbReference type="EMBL" id="CP006604">
    <property type="protein sequence ID" value="AHA28346.1"/>
    <property type="molecule type" value="Genomic_DNA"/>
</dbReference>
<dbReference type="PATRIC" id="fig|1261131.3.peg.979"/>
<dbReference type="PANTHER" id="PTHR34001">
    <property type="entry name" value="BLL7405 PROTEIN"/>
    <property type="match status" value="1"/>
</dbReference>
<dbReference type="Proteomes" id="UP000017862">
    <property type="component" value="Chromosome"/>
</dbReference>
<evidence type="ECO:0000256" key="2">
    <source>
        <dbReference type="SAM" id="SignalP"/>
    </source>
</evidence>
<dbReference type="eggNOG" id="COG3637">
    <property type="taxonomic scope" value="Bacteria"/>
</dbReference>
<dbReference type="Pfam" id="PF01389">
    <property type="entry name" value="OmpA_membrane"/>
    <property type="match status" value="1"/>
</dbReference>
<evidence type="ECO:0000256" key="1">
    <source>
        <dbReference type="ARBA" id="ARBA00038306"/>
    </source>
</evidence>
<dbReference type="KEGG" id="lar:lam_1018"/>
<dbReference type="InterPro" id="IPR051692">
    <property type="entry name" value="OMP-like"/>
</dbReference>
<dbReference type="InterPro" id="IPR000498">
    <property type="entry name" value="OmpA-like_TM_dom"/>
</dbReference>
<feature type="chain" id="PRO_5004668158" evidence="2">
    <location>
        <begin position="24"/>
        <end position="217"/>
    </location>
</feature>
<evidence type="ECO:0000313" key="4">
    <source>
        <dbReference type="EMBL" id="AHA28346.1"/>
    </source>
</evidence>
<organism evidence="4 5">
    <name type="scientific">Candidatus Liberibacter americanus str. Sao Paulo</name>
    <dbReference type="NCBI Taxonomy" id="1261131"/>
    <lineage>
        <taxon>Bacteria</taxon>
        <taxon>Pseudomonadati</taxon>
        <taxon>Pseudomonadota</taxon>
        <taxon>Alphaproteobacteria</taxon>
        <taxon>Hyphomicrobiales</taxon>
        <taxon>Rhizobiaceae</taxon>
        <taxon>Liberibacter</taxon>
    </lineage>
</organism>
<comment type="similarity">
    <text evidence="1">Belongs to the Omp25/RopB family.</text>
</comment>
<sequence length="217" mass="23234">MRKFFLAVGVSSLSLASVFSVQAADAVRRQYHNHGHSRPVVPTHINRNVISYQDWSGSYLGLAGKGMINNKYSYSIGPSAFAGFNLQNGPFVYGVDSDLSYLFDVKNDVLTSEKTKSEMIGPSGSLSARFGYEVFDPVLAYVSGGLSVASEVHAKSAGDSTKEYSLAIGPTLGAGVDVMLLDGVSARVGYNFGYYNNTANEDNGYQHSISVGLAMKL</sequence>
<dbReference type="STRING" id="1261131.lam_1018"/>
<dbReference type="AlphaFoldDB" id="U6B910"/>
<dbReference type="InterPro" id="IPR011250">
    <property type="entry name" value="OMP/PagP_B-barrel"/>
</dbReference>
<dbReference type="SUPFAM" id="SSF56925">
    <property type="entry name" value="OMPA-like"/>
    <property type="match status" value="1"/>
</dbReference>
<dbReference type="PANTHER" id="PTHR34001:SF3">
    <property type="entry name" value="BLL7405 PROTEIN"/>
    <property type="match status" value="1"/>
</dbReference>
<keyword evidence="5" id="KW-1185">Reference proteome</keyword>
<evidence type="ECO:0000313" key="5">
    <source>
        <dbReference type="Proteomes" id="UP000017862"/>
    </source>
</evidence>
<feature type="signal peptide" evidence="2">
    <location>
        <begin position="1"/>
        <end position="23"/>
    </location>
</feature>
<dbReference type="GO" id="GO:0009279">
    <property type="term" value="C:cell outer membrane"/>
    <property type="evidence" value="ECO:0007669"/>
    <property type="project" value="InterPro"/>
</dbReference>
<reference evidence="4 5" key="1">
    <citation type="journal article" date="2014" name="Mol. Plant Microbe Interact.">
        <title>The complete genome sequence of Candidatus Liberibacter americanus, associated with citrus Huanglongbing.</title>
        <authorList>
            <person name="Wulff N.A."/>
            <person name="Zhang S."/>
            <person name="Setubal J.C."/>
            <person name="Almeida N.F."/>
            <person name="Martins E.C."/>
            <person name="Harakava R."/>
            <person name="Kumar D."/>
            <person name="Rangel L.T."/>
            <person name="Foissac X."/>
            <person name="Bove J."/>
            <person name="Gabriel D.W."/>
        </authorList>
    </citation>
    <scope>NUCLEOTIDE SEQUENCE [LARGE SCALE GENOMIC DNA]</scope>
    <source>
        <strain evidence="4 5">Sao Paulo</strain>
    </source>
</reference>
<gene>
    <name evidence="4" type="ORF">lam_1018</name>
</gene>
<protein>
    <submittedName>
        <fullName evidence="4">Opacity protein</fullName>
    </submittedName>
</protein>
<accession>U6B910</accession>
<dbReference type="Gene3D" id="2.40.160.20">
    <property type="match status" value="1"/>
</dbReference>
<proteinExistence type="inferred from homology"/>
<keyword evidence="2" id="KW-0732">Signal</keyword>
<dbReference type="HOGENOM" id="CLU_1335512_0_0_5"/>